<protein>
    <recommendedName>
        <fullName evidence="1">HD domain-containing protein</fullName>
    </recommendedName>
</protein>
<keyword evidence="3" id="KW-1185">Reference proteome</keyword>
<dbReference type="EMBL" id="SIHJ01000002">
    <property type="protein sequence ID" value="TWT33811.1"/>
    <property type="molecule type" value="Genomic_DNA"/>
</dbReference>
<dbReference type="NCBIfam" id="TIGR03276">
    <property type="entry name" value="Phn-HD"/>
    <property type="match status" value="1"/>
</dbReference>
<dbReference type="Proteomes" id="UP000316714">
    <property type="component" value="Unassembled WGS sequence"/>
</dbReference>
<dbReference type="PANTHER" id="PTHR40202:SF1">
    <property type="entry name" value="HD DOMAIN-CONTAINING PROTEIN"/>
    <property type="match status" value="1"/>
</dbReference>
<reference evidence="2 3" key="1">
    <citation type="submission" date="2019-02" db="EMBL/GenBank/DDBJ databases">
        <title>Deep-cultivation of Planctomycetes and their phenomic and genomic characterization uncovers novel biology.</title>
        <authorList>
            <person name="Wiegand S."/>
            <person name="Jogler M."/>
            <person name="Boedeker C."/>
            <person name="Pinto D."/>
            <person name="Vollmers J."/>
            <person name="Rivas-Marin E."/>
            <person name="Kohn T."/>
            <person name="Peeters S.H."/>
            <person name="Heuer A."/>
            <person name="Rast P."/>
            <person name="Oberbeckmann S."/>
            <person name="Bunk B."/>
            <person name="Jeske O."/>
            <person name="Meyerdierks A."/>
            <person name="Storesund J.E."/>
            <person name="Kallscheuer N."/>
            <person name="Luecker S."/>
            <person name="Lage O.M."/>
            <person name="Pohl T."/>
            <person name="Merkel B.J."/>
            <person name="Hornburger P."/>
            <person name="Mueller R.-W."/>
            <person name="Bruemmer F."/>
            <person name="Labrenz M."/>
            <person name="Spormann A.M."/>
            <person name="Op Den Camp H."/>
            <person name="Overmann J."/>
            <person name="Amann R."/>
            <person name="Jetten M.S.M."/>
            <person name="Mascher T."/>
            <person name="Medema M.H."/>
            <person name="Devos D.P."/>
            <person name="Kaster A.-K."/>
            <person name="Ovreas L."/>
            <person name="Rohde M."/>
            <person name="Galperin M.Y."/>
            <person name="Jogler C."/>
        </authorList>
    </citation>
    <scope>NUCLEOTIDE SEQUENCE [LARGE SCALE GENOMIC DNA]</scope>
    <source>
        <strain evidence="2 3">KOR34</strain>
    </source>
</reference>
<dbReference type="Gene3D" id="1.10.3210.10">
    <property type="entry name" value="Hypothetical protein af1432"/>
    <property type="match status" value="1"/>
</dbReference>
<comment type="caution">
    <text evidence="2">The sequence shown here is derived from an EMBL/GenBank/DDBJ whole genome shotgun (WGS) entry which is preliminary data.</text>
</comment>
<evidence type="ECO:0000313" key="3">
    <source>
        <dbReference type="Proteomes" id="UP000316714"/>
    </source>
</evidence>
<dbReference type="AlphaFoldDB" id="A0A5C5V6D1"/>
<evidence type="ECO:0000313" key="2">
    <source>
        <dbReference type="EMBL" id="TWT33811.1"/>
    </source>
</evidence>
<dbReference type="InterPro" id="IPR017670">
    <property type="entry name" value="Phosphonate_degrad-assoc"/>
</dbReference>
<sequence length="191" mass="21096">MNDCATADQVRRLFTKRGDSQYGGEAVSQLEHGLQAAAMAEQEQASAQLIAAALLHDVGHLLHVLPDDAPDRGVDDMHEELGADWLASRFPPAVLEPVRMHVAAKRYLCAAEPAYRQSLSPPSELSLQLQGGPMSDKECDSFRASPFFDDAIRLRRWDDLAKDPEMQTPPLEHFLEYVRDAMAPSPSTTTL</sequence>
<accession>A0A5C5V6D1</accession>
<dbReference type="CDD" id="cd00077">
    <property type="entry name" value="HDc"/>
    <property type="match status" value="1"/>
</dbReference>
<dbReference type="RefSeq" id="WP_146566740.1">
    <property type="nucleotide sequence ID" value="NZ_SIHJ01000002.1"/>
</dbReference>
<dbReference type="InterPro" id="IPR006674">
    <property type="entry name" value="HD_domain"/>
</dbReference>
<dbReference type="OrthoDB" id="823268at2"/>
<dbReference type="PANTHER" id="PTHR40202">
    <property type="match status" value="1"/>
</dbReference>
<dbReference type="InterPro" id="IPR052567">
    <property type="entry name" value="OP_Dioxygenase"/>
</dbReference>
<feature type="domain" description="HD" evidence="1">
    <location>
        <begin position="32"/>
        <end position="101"/>
    </location>
</feature>
<gene>
    <name evidence="2" type="ORF">KOR34_36450</name>
</gene>
<name>A0A5C5V6D1_9BACT</name>
<dbReference type="InterPro" id="IPR003607">
    <property type="entry name" value="HD/PDEase_dom"/>
</dbReference>
<organism evidence="2 3">
    <name type="scientific">Posidoniimonas corsicana</name>
    <dbReference type="NCBI Taxonomy" id="1938618"/>
    <lineage>
        <taxon>Bacteria</taxon>
        <taxon>Pseudomonadati</taxon>
        <taxon>Planctomycetota</taxon>
        <taxon>Planctomycetia</taxon>
        <taxon>Pirellulales</taxon>
        <taxon>Lacipirellulaceae</taxon>
        <taxon>Posidoniimonas</taxon>
    </lineage>
</organism>
<dbReference type="Pfam" id="PF01966">
    <property type="entry name" value="HD"/>
    <property type="match status" value="1"/>
</dbReference>
<evidence type="ECO:0000259" key="1">
    <source>
        <dbReference type="Pfam" id="PF01966"/>
    </source>
</evidence>
<proteinExistence type="predicted"/>
<dbReference type="SUPFAM" id="SSF109604">
    <property type="entry name" value="HD-domain/PDEase-like"/>
    <property type="match status" value="1"/>
</dbReference>